<evidence type="ECO:0000256" key="1">
    <source>
        <dbReference type="SAM" id="Phobius"/>
    </source>
</evidence>
<accession>X1TZY8</accession>
<evidence type="ECO:0000313" key="2">
    <source>
        <dbReference type="EMBL" id="GAJ10839.1"/>
    </source>
</evidence>
<sequence>MLSRNGKNNSNGSFDWKDAVMDAGISAGLTFFTTLGALGAMHMLSSAEGYVAAGIAAGGQFFAILCMKRGLIKKSEKL</sequence>
<name>X1TZY8_9ZZZZ</name>
<proteinExistence type="predicted"/>
<feature type="transmembrane region" description="Helical" evidence="1">
    <location>
        <begin position="50"/>
        <end position="67"/>
    </location>
</feature>
<gene>
    <name evidence="2" type="ORF">S12H4_49272</name>
</gene>
<keyword evidence="1" id="KW-0472">Membrane</keyword>
<protein>
    <submittedName>
        <fullName evidence="2">Uncharacterized protein</fullName>
    </submittedName>
</protein>
<keyword evidence="1" id="KW-0812">Transmembrane</keyword>
<dbReference type="EMBL" id="BARW01030894">
    <property type="protein sequence ID" value="GAJ10839.1"/>
    <property type="molecule type" value="Genomic_DNA"/>
</dbReference>
<organism evidence="2">
    <name type="scientific">marine sediment metagenome</name>
    <dbReference type="NCBI Taxonomy" id="412755"/>
    <lineage>
        <taxon>unclassified sequences</taxon>
        <taxon>metagenomes</taxon>
        <taxon>ecological metagenomes</taxon>
    </lineage>
</organism>
<feature type="transmembrane region" description="Helical" evidence="1">
    <location>
        <begin position="20"/>
        <end position="44"/>
    </location>
</feature>
<reference evidence="2" key="1">
    <citation type="journal article" date="2014" name="Front. Microbiol.">
        <title>High frequency of phylogenetically diverse reductive dehalogenase-homologous genes in deep subseafloor sedimentary metagenomes.</title>
        <authorList>
            <person name="Kawai M."/>
            <person name="Futagami T."/>
            <person name="Toyoda A."/>
            <person name="Takaki Y."/>
            <person name="Nishi S."/>
            <person name="Hori S."/>
            <person name="Arai W."/>
            <person name="Tsubouchi T."/>
            <person name="Morono Y."/>
            <person name="Uchiyama I."/>
            <person name="Ito T."/>
            <person name="Fujiyama A."/>
            <person name="Inagaki F."/>
            <person name="Takami H."/>
        </authorList>
    </citation>
    <scope>NUCLEOTIDE SEQUENCE</scope>
    <source>
        <strain evidence="2">Expedition CK06-06</strain>
    </source>
</reference>
<comment type="caution">
    <text evidence="2">The sequence shown here is derived from an EMBL/GenBank/DDBJ whole genome shotgun (WGS) entry which is preliminary data.</text>
</comment>
<dbReference type="AlphaFoldDB" id="X1TZY8"/>
<keyword evidence="1" id="KW-1133">Transmembrane helix</keyword>